<dbReference type="InterPro" id="IPR009387">
    <property type="entry name" value="HigB-2"/>
</dbReference>
<dbReference type="Pfam" id="PF06296">
    <property type="entry name" value="RelE"/>
    <property type="match status" value="1"/>
</dbReference>
<sequence>MVDQPLIQVQASPTFKRNIRALAKKYRSIRNDIQPVIEQLQQGELSGDQIPGVGYAIFKLRVRNSDAQKGKSGGYRLIYYVKTATGIILLTVYTKSKQVDIAAKDIQSIIAEYEQQTINDEERDI</sequence>
<dbReference type="AlphaFoldDB" id="A0AAJ6NNN2"/>
<reference evidence="1 2" key="1">
    <citation type="journal article" date="2023" name="Limnol Oceanogr Lett">
        <title>Environmental adaptations by the intertidal Antarctic cyanobacterium Halotia branconii CENA392 as revealed using long-read genome sequencing.</title>
        <authorList>
            <person name="Dextro R.B."/>
            <person name="Delbaje E."/>
            <person name="Freitas P.N.N."/>
            <person name="Geraldes V."/>
            <person name="Pinto E."/>
            <person name="Long P.F."/>
            <person name="Fiore M.F."/>
        </authorList>
    </citation>
    <scope>NUCLEOTIDE SEQUENCE [LARGE SCALE GENOMIC DNA]</scope>
    <source>
        <strain evidence="1 2">CENA392</strain>
    </source>
</reference>
<dbReference type="RefSeq" id="WP_281481066.1">
    <property type="nucleotide sequence ID" value="NZ_CP124543.1"/>
</dbReference>
<gene>
    <name evidence="1" type="ORF">QI031_18185</name>
</gene>
<accession>A0AAJ6NNN2</accession>
<dbReference type="PIRSF" id="PIRSF039032">
    <property type="entry name" value="HigB-2"/>
    <property type="match status" value="1"/>
</dbReference>
<keyword evidence="2" id="KW-1185">Reference proteome</keyword>
<evidence type="ECO:0000313" key="1">
    <source>
        <dbReference type="EMBL" id="WGV23736.1"/>
    </source>
</evidence>
<proteinExistence type="predicted"/>
<dbReference type="Proteomes" id="UP001223520">
    <property type="component" value="Chromosome"/>
</dbReference>
<organism evidence="1 2">
    <name type="scientific">Halotia branconii CENA392</name>
    <dbReference type="NCBI Taxonomy" id="1539056"/>
    <lineage>
        <taxon>Bacteria</taxon>
        <taxon>Bacillati</taxon>
        <taxon>Cyanobacteriota</taxon>
        <taxon>Cyanophyceae</taxon>
        <taxon>Nostocales</taxon>
        <taxon>Nodulariaceae</taxon>
        <taxon>Halotia</taxon>
    </lineage>
</organism>
<protein>
    <submittedName>
        <fullName evidence="1">Type II toxin-antitoxin system RelE/ParE family toxin</fullName>
    </submittedName>
</protein>
<name>A0AAJ6NNN2_9CYAN</name>
<dbReference type="KEGG" id="hbq:QI031_18185"/>
<dbReference type="EMBL" id="CP124543">
    <property type="protein sequence ID" value="WGV23736.1"/>
    <property type="molecule type" value="Genomic_DNA"/>
</dbReference>
<evidence type="ECO:0000313" key="2">
    <source>
        <dbReference type="Proteomes" id="UP001223520"/>
    </source>
</evidence>